<dbReference type="SMART" id="SM00342">
    <property type="entry name" value="HTH_ARAC"/>
    <property type="match status" value="1"/>
</dbReference>
<evidence type="ECO:0000256" key="3">
    <source>
        <dbReference type="ARBA" id="ARBA00023163"/>
    </source>
</evidence>
<evidence type="ECO:0000259" key="4">
    <source>
        <dbReference type="PROSITE" id="PS01124"/>
    </source>
</evidence>
<dbReference type="InterPro" id="IPR018062">
    <property type="entry name" value="HTH_AraC-typ_CS"/>
</dbReference>
<organism evidence="5 6">
    <name type="scientific">Paenibacillus solanacearum</name>
    <dbReference type="NCBI Taxonomy" id="2048548"/>
    <lineage>
        <taxon>Bacteria</taxon>
        <taxon>Bacillati</taxon>
        <taxon>Bacillota</taxon>
        <taxon>Bacilli</taxon>
        <taxon>Bacillales</taxon>
        <taxon>Paenibacillaceae</taxon>
        <taxon>Paenibacillus</taxon>
    </lineage>
</organism>
<dbReference type="AlphaFoldDB" id="A0A916NPS3"/>
<evidence type="ECO:0000256" key="2">
    <source>
        <dbReference type="ARBA" id="ARBA00023125"/>
    </source>
</evidence>
<dbReference type="PANTHER" id="PTHR43280">
    <property type="entry name" value="ARAC-FAMILY TRANSCRIPTIONAL REGULATOR"/>
    <property type="match status" value="1"/>
</dbReference>
<comment type="caution">
    <text evidence="5">The sequence shown here is derived from an EMBL/GenBank/DDBJ whole genome shotgun (WGS) entry which is preliminary data.</text>
</comment>
<dbReference type="PANTHER" id="PTHR43280:SF28">
    <property type="entry name" value="HTH-TYPE TRANSCRIPTIONAL ACTIVATOR RHAS"/>
    <property type="match status" value="1"/>
</dbReference>
<dbReference type="Proteomes" id="UP000693672">
    <property type="component" value="Unassembled WGS sequence"/>
</dbReference>
<name>A0A916NPS3_9BACL</name>
<dbReference type="Pfam" id="PF12833">
    <property type="entry name" value="HTH_18"/>
    <property type="match status" value="1"/>
</dbReference>
<proteinExistence type="predicted"/>
<evidence type="ECO:0000256" key="1">
    <source>
        <dbReference type="ARBA" id="ARBA00023015"/>
    </source>
</evidence>
<gene>
    <name evidence="5" type="primary">rhaR_43</name>
    <name evidence="5" type="ORF">PAESOLCIP111_02536</name>
</gene>
<dbReference type="InterPro" id="IPR003313">
    <property type="entry name" value="AraC-bd"/>
</dbReference>
<dbReference type="PROSITE" id="PS00041">
    <property type="entry name" value="HTH_ARAC_FAMILY_1"/>
    <property type="match status" value="1"/>
</dbReference>
<protein>
    <submittedName>
        <fullName evidence="5">HTH-type transcriptional activator RhaR</fullName>
    </submittedName>
</protein>
<dbReference type="GO" id="GO:0043565">
    <property type="term" value="F:sequence-specific DNA binding"/>
    <property type="evidence" value="ECO:0007669"/>
    <property type="project" value="InterPro"/>
</dbReference>
<feature type="domain" description="HTH araC/xylS-type" evidence="4">
    <location>
        <begin position="193"/>
        <end position="291"/>
    </location>
</feature>
<dbReference type="Pfam" id="PF02311">
    <property type="entry name" value="AraC_binding"/>
    <property type="match status" value="1"/>
</dbReference>
<evidence type="ECO:0000313" key="5">
    <source>
        <dbReference type="EMBL" id="CAG7623564.1"/>
    </source>
</evidence>
<sequence>MIVKKLKDYTKDEGLFWIQRSSHERHNTPPQHVHEFIELVYVVHGSGQHHIGEAAYPIHAGDVYVVPIGEPHLYRVEEGSGLEIINCMFMPQFVRASLADQPSAWALPYLTPLFNDHEPFVPVLSLSSRESSAVLGLLEELLLEVKHEPPGYKVMARNKLTEILILLSRFSQRKGRTEQNVPPMPLSHEIIVRKIGTYLERYFAQKITVASLAQQFNLSERHIIRIFKQETGMSITEMLHRIRIERAKHLLLESNRSVEAIALAVGFADSSFFSRLFARKEGCTPGAFRKKAQPR</sequence>
<evidence type="ECO:0000313" key="6">
    <source>
        <dbReference type="Proteomes" id="UP000693672"/>
    </source>
</evidence>
<keyword evidence="1" id="KW-0805">Transcription regulation</keyword>
<keyword evidence="6" id="KW-1185">Reference proteome</keyword>
<dbReference type="InterPro" id="IPR018060">
    <property type="entry name" value="HTH_AraC"/>
</dbReference>
<dbReference type="EMBL" id="CAJVAS010000009">
    <property type="protein sequence ID" value="CAG7623564.1"/>
    <property type="molecule type" value="Genomic_DNA"/>
</dbReference>
<keyword evidence="3" id="KW-0804">Transcription</keyword>
<dbReference type="PROSITE" id="PS01124">
    <property type="entry name" value="HTH_ARAC_FAMILY_2"/>
    <property type="match status" value="1"/>
</dbReference>
<reference evidence="5" key="1">
    <citation type="submission" date="2021-06" db="EMBL/GenBank/DDBJ databases">
        <authorList>
            <person name="Criscuolo A."/>
        </authorList>
    </citation>
    <scope>NUCLEOTIDE SEQUENCE</scope>
    <source>
        <strain evidence="5">CIP111600</strain>
    </source>
</reference>
<accession>A0A916NPS3</accession>
<keyword evidence="2" id="KW-0238">DNA-binding</keyword>
<dbReference type="RefSeq" id="WP_218092316.1">
    <property type="nucleotide sequence ID" value="NZ_CAJVAS010000009.1"/>
</dbReference>
<dbReference type="GO" id="GO:0003700">
    <property type="term" value="F:DNA-binding transcription factor activity"/>
    <property type="evidence" value="ECO:0007669"/>
    <property type="project" value="InterPro"/>
</dbReference>